<feature type="binding site" evidence="6">
    <location>
        <position position="34"/>
    </location>
    <ligand>
        <name>Mg(2+)</name>
        <dbReference type="ChEBI" id="CHEBI:18420"/>
    </ligand>
</feature>
<sequence>MDAASRAVHSIVLEDPELDFAPLAPVRSQLVVFDFDWSLADQDTDRWVHEVLSPRLRIEFVQRKPTMQFTDMCAYLLEELHKEGHSRAALEDALRQMPIHPAMLRGVRWLHAQPTQTDFFLLSNSNEVYISTILAHHRLDAPPLFREIVTNPAHFEPSGLLRLRRRIAPDGPQHTCDVGCSANMCKGTPRTDPGDELDAYRARHADRGYERVVYVGDGGNDFCPVRRLGPQDVALVRRHRGLAKRILEEGPVRCQVRYWSGAWEAEQLLRALAASGA</sequence>
<evidence type="ECO:0000256" key="4">
    <source>
        <dbReference type="ARBA" id="ARBA00022842"/>
    </source>
</evidence>
<keyword evidence="8" id="KW-1185">Reference proteome</keyword>
<keyword evidence="2 6" id="KW-0479">Metal-binding</keyword>
<dbReference type="SUPFAM" id="SSF56784">
    <property type="entry name" value="HAD-like"/>
    <property type="match status" value="1"/>
</dbReference>
<dbReference type="Gene3D" id="3.40.50.1000">
    <property type="entry name" value="HAD superfamily/HAD-like"/>
    <property type="match status" value="1"/>
</dbReference>
<dbReference type="NCBIfam" id="TIGR01488">
    <property type="entry name" value="HAD-SF-IB"/>
    <property type="match status" value="1"/>
</dbReference>
<keyword evidence="3 7" id="KW-0378">Hydrolase</keyword>
<dbReference type="InterPro" id="IPR023214">
    <property type="entry name" value="HAD_sf"/>
</dbReference>
<evidence type="ECO:0000256" key="6">
    <source>
        <dbReference type="PIRSR" id="PIRSR031051-3"/>
    </source>
</evidence>
<evidence type="ECO:0000313" key="7">
    <source>
        <dbReference type="EMBL" id="WFD04560.1"/>
    </source>
</evidence>
<feature type="binding site" evidence="6">
    <location>
        <position position="36"/>
    </location>
    <ligand>
        <name>Mg(2+)</name>
        <dbReference type="ChEBI" id="CHEBI:18420"/>
    </ligand>
</feature>
<comment type="cofactor">
    <cofactor evidence="1 6">
        <name>Mg(2+)</name>
        <dbReference type="ChEBI" id="CHEBI:18420"/>
    </cofactor>
</comment>
<evidence type="ECO:0000256" key="5">
    <source>
        <dbReference type="PIRSR" id="PIRSR031051-1"/>
    </source>
</evidence>
<dbReference type="InterPro" id="IPR016965">
    <property type="entry name" value="Pase_PHOSPHO-typ"/>
</dbReference>
<proteinExistence type="predicted"/>
<reference evidence="7" key="1">
    <citation type="submission" date="2023-03" db="EMBL/GenBank/DDBJ databases">
        <title>Mating type loci evolution in Malassezia.</title>
        <authorList>
            <person name="Coelho M.A."/>
        </authorList>
    </citation>
    <scope>NUCLEOTIDE SEQUENCE</scope>
    <source>
        <strain evidence="7">CBS 7876</strain>
    </source>
</reference>
<evidence type="ECO:0000256" key="2">
    <source>
        <dbReference type="ARBA" id="ARBA00022723"/>
    </source>
</evidence>
<protein>
    <submittedName>
        <fullName evidence="7">Pyridoxal phosphatase</fullName>
        <ecNumber evidence="7">3.1.3.74</ecNumber>
    </submittedName>
</protein>
<organism evidence="7 8">
    <name type="scientific">Malassezia obtusa</name>
    <dbReference type="NCBI Taxonomy" id="76774"/>
    <lineage>
        <taxon>Eukaryota</taxon>
        <taxon>Fungi</taxon>
        <taxon>Dikarya</taxon>
        <taxon>Basidiomycota</taxon>
        <taxon>Ustilaginomycotina</taxon>
        <taxon>Malasseziomycetes</taxon>
        <taxon>Malasseziales</taxon>
        <taxon>Malasseziaceae</taxon>
        <taxon>Malassezia</taxon>
    </lineage>
</organism>
<dbReference type="PANTHER" id="PTHR20889:SF12">
    <property type="entry name" value="LP01149P"/>
    <property type="match status" value="1"/>
</dbReference>
<dbReference type="GO" id="GO:0033883">
    <property type="term" value="F:pyridoxal phosphatase activity"/>
    <property type="evidence" value="ECO:0007669"/>
    <property type="project" value="UniProtKB-EC"/>
</dbReference>
<dbReference type="Pfam" id="PF06888">
    <property type="entry name" value="Put_Phosphatase"/>
    <property type="match status" value="1"/>
</dbReference>
<dbReference type="Proteomes" id="UP001214603">
    <property type="component" value="Chromosome 9"/>
</dbReference>
<dbReference type="EC" id="3.1.3.74" evidence="7"/>
<evidence type="ECO:0000313" key="8">
    <source>
        <dbReference type="Proteomes" id="UP001214603"/>
    </source>
</evidence>
<feature type="active site" description="Proton donor" evidence="5">
    <location>
        <position position="34"/>
    </location>
</feature>
<dbReference type="EMBL" id="CP119942">
    <property type="protein sequence ID" value="WFD04560.1"/>
    <property type="molecule type" value="Genomic_DNA"/>
</dbReference>
<dbReference type="PIRSF" id="PIRSF031051">
    <property type="entry name" value="PyrdxlP_Pase_PHOSPHO2"/>
    <property type="match status" value="1"/>
</dbReference>
<dbReference type="PANTHER" id="PTHR20889">
    <property type="entry name" value="PHOSPHATASE, ORPHAN 1, 2"/>
    <property type="match status" value="1"/>
</dbReference>
<feature type="binding site" evidence="6">
    <location>
        <position position="217"/>
    </location>
    <ligand>
        <name>Mg(2+)</name>
        <dbReference type="ChEBI" id="CHEBI:18420"/>
    </ligand>
</feature>
<evidence type="ECO:0000256" key="1">
    <source>
        <dbReference type="ARBA" id="ARBA00001946"/>
    </source>
</evidence>
<dbReference type="AlphaFoldDB" id="A0AAF0E3E3"/>
<keyword evidence="4 6" id="KW-0460">Magnesium</keyword>
<accession>A0AAF0E3E3</accession>
<evidence type="ECO:0000256" key="3">
    <source>
        <dbReference type="ARBA" id="ARBA00022801"/>
    </source>
</evidence>
<dbReference type="InterPro" id="IPR006384">
    <property type="entry name" value="HAD_hydro_PyrdxlP_Pase-like"/>
</dbReference>
<dbReference type="InterPro" id="IPR036412">
    <property type="entry name" value="HAD-like_sf"/>
</dbReference>
<dbReference type="NCBIfam" id="TIGR01489">
    <property type="entry name" value="DKMTPPase-SF"/>
    <property type="match status" value="1"/>
</dbReference>
<gene>
    <name evidence="7" type="ORF">MOBT1_003271</name>
</gene>
<dbReference type="GO" id="GO:0046872">
    <property type="term" value="F:metal ion binding"/>
    <property type="evidence" value="ECO:0007669"/>
    <property type="project" value="UniProtKB-KW"/>
</dbReference>
<feature type="active site" description="Proton donor" evidence="5">
    <location>
        <position position="36"/>
    </location>
</feature>
<name>A0AAF0E3E3_9BASI</name>